<dbReference type="Pfam" id="PF13175">
    <property type="entry name" value="AAA_15"/>
    <property type="match status" value="1"/>
</dbReference>
<sequence length="651" mass="75447">MRIAKITIPQIEAKKVNLKEINLTKKSFGSIVALVGKNGAGKSRVLKFVENYINNFDLDKYIDGHIVEFPSTIISQYAQNIKLANQSINNLKKDTITQQQSQQTKTVINQQLGSFFTRFRQLGKAYIKIVDNDELKNIKNNINNSKELTFEQILANNHFDNFISNTNQQQQQQNISLNEFNSFNNQSTINYLTKLTDEIITDEFNLYIKYRKTPEKINDEMKEKKSFLLFDKFQKNVKQFLGKEFSYQQNAKGNIVNSTLYYNNEPFDLNLFSPGQKTLFAYAILFFYLDTNSKTNINECIIIIDEPEKHLHPEAQITLINALKSIISKSGQLWIATHSIHILSHLQYDEILMVKDDEIIPPSRTTPGKSFNDLMGIDDHISELISFINSISEWAYGNFMLQCFKQPEVIFDINTNDPQFKLFKDFLKDKTTINLLDFGAGKGRIGYTLQEDEDISKKIKYYAFEPDKSNFELLNNVPNLKSLYSEMENIPENNFDCILLCNVLHEINPKEWINIFTSIKKTLNDNGYLIIIEDRFLPKGETAHEFGYLILGTSETRILFNTENSLELKLNEPDLTDRIVFNAFKKEEINLTEKSILDSINLLKTNTFNNLKTLKNNKNSNHGRRYANETQLYINSQLTLEYLKKVKSTKV</sequence>
<dbReference type="CDD" id="cd02440">
    <property type="entry name" value="AdoMet_MTases"/>
    <property type="match status" value="1"/>
</dbReference>
<name>A0ABU1RZL3_9FLAO</name>
<keyword evidence="2" id="KW-0067">ATP-binding</keyword>
<feature type="domain" description="Endonuclease GajA/Old nuclease/RecF-like AAA" evidence="1">
    <location>
        <begin position="19"/>
        <end position="342"/>
    </location>
</feature>
<evidence type="ECO:0000313" key="3">
    <source>
        <dbReference type="Proteomes" id="UP001261871"/>
    </source>
</evidence>
<keyword evidence="3" id="KW-1185">Reference proteome</keyword>
<protein>
    <submittedName>
        <fullName evidence="2">Energy-coupling factor transporter ATP-binding protein EcfA2</fullName>
    </submittedName>
</protein>
<gene>
    <name evidence="2" type="ORF">J2W95_000890</name>
</gene>
<dbReference type="SUPFAM" id="SSF52540">
    <property type="entry name" value="P-loop containing nucleoside triphosphate hydrolases"/>
    <property type="match status" value="1"/>
</dbReference>
<dbReference type="InterPro" id="IPR029063">
    <property type="entry name" value="SAM-dependent_MTases_sf"/>
</dbReference>
<dbReference type="InterPro" id="IPR027417">
    <property type="entry name" value="P-loop_NTPase"/>
</dbReference>
<dbReference type="Gene3D" id="3.40.50.300">
    <property type="entry name" value="P-loop containing nucleotide triphosphate hydrolases"/>
    <property type="match status" value="2"/>
</dbReference>
<dbReference type="SUPFAM" id="SSF53335">
    <property type="entry name" value="S-adenosyl-L-methionine-dependent methyltransferases"/>
    <property type="match status" value="1"/>
</dbReference>
<dbReference type="Gene3D" id="3.40.50.150">
    <property type="entry name" value="Vaccinia Virus protein VP39"/>
    <property type="match status" value="1"/>
</dbReference>
<organism evidence="2 3">
    <name type="scientific">Flavobacterium granuli</name>
    <dbReference type="NCBI Taxonomy" id="280093"/>
    <lineage>
        <taxon>Bacteria</taxon>
        <taxon>Pseudomonadati</taxon>
        <taxon>Bacteroidota</taxon>
        <taxon>Flavobacteriia</taxon>
        <taxon>Flavobacteriales</taxon>
        <taxon>Flavobacteriaceae</taxon>
        <taxon>Flavobacterium</taxon>
    </lineage>
</organism>
<proteinExistence type="predicted"/>
<dbReference type="Proteomes" id="UP001261871">
    <property type="component" value="Unassembled WGS sequence"/>
</dbReference>
<accession>A0ABU1RZL3</accession>
<keyword evidence="2" id="KW-0547">Nucleotide-binding</keyword>
<dbReference type="PANTHER" id="PTHR43581:SF4">
    <property type="entry name" value="ATP_GTP PHOSPHATASE"/>
    <property type="match status" value="1"/>
</dbReference>
<dbReference type="Pfam" id="PF13489">
    <property type="entry name" value="Methyltransf_23"/>
    <property type="match status" value="1"/>
</dbReference>
<dbReference type="InterPro" id="IPR041685">
    <property type="entry name" value="AAA_GajA/Old/RecF-like"/>
</dbReference>
<dbReference type="RefSeq" id="WP_310004328.1">
    <property type="nucleotide sequence ID" value="NZ_JAVDTX010000002.1"/>
</dbReference>
<dbReference type="PANTHER" id="PTHR43581">
    <property type="entry name" value="ATP/GTP PHOSPHATASE"/>
    <property type="match status" value="1"/>
</dbReference>
<dbReference type="GO" id="GO:0005524">
    <property type="term" value="F:ATP binding"/>
    <property type="evidence" value="ECO:0007669"/>
    <property type="project" value="UniProtKB-KW"/>
</dbReference>
<evidence type="ECO:0000313" key="2">
    <source>
        <dbReference type="EMBL" id="MDR6844199.1"/>
    </source>
</evidence>
<reference evidence="2 3" key="1">
    <citation type="submission" date="2023-07" db="EMBL/GenBank/DDBJ databases">
        <title>Sorghum-associated microbial communities from plants grown in Nebraska, USA.</title>
        <authorList>
            <person name="Schachtman D."/>
        </authorList>
    </citation>
    <scope>NUCLEOTIDE SEQUENCE [LARGE SCALE GENOMIC DNA]</scope>
    <source>
        <strain evidence="2 3">BE124</strain>
    </source>
</reference>
<evidence type="ECO:0000259" key="1">
    <source>
        <dbReference type="Pfam" id="PF13175"/>
    </source>
</evidence>
<dbReference type="InterPro" id="IPR051396">
    <property type="entry name" value="Bact_Antivir_Def_Nuclease"/>
</dbReference>
<comment type="caution">
    <text evidence="2">The sequence shown here is derived from an EMBL/GenBank/DDBJ whole genome shotgun (WGS) entry which is preliminary data.</text>
</comment>
<dbReference type="EMBL" id="JAVDTX010000002">
    <property type="protein sequence ID" value="MDR6844199.1"/>
    <property type="molecule type" value="Genomic_DNA"/>
</dbReference>